<gene>
    <name evidence="2" type="ORF">HNO84_22915</name>
</gene>
<dbReference type="RefSeq" id="WP_129587746.1">
    <property type="nucleotide sequence ID" value="NZ_JABFMT010000044.1"/>
</dbReference>
<accession>A0ABX2M5E7</accession>
<evidence type="ECO:0000313" key="3">
    <source>
        <dbReference type="Proteomes" id="UP000536746"/>
    </source>
</evidence>
<evidence type="ECO:0000313" key="2">
    <source>
        <dbReference type="EMBL" id="NUU04468.1"/>
    </source>
</evidence>
<feature type="region of interest" description="Disordered" evidence="1">
    <location>
        <begin position="31"/>
        <end position="50"/>
    </location>
</feature>
<reference evidence="2 3" key="1">
    <citation type="journal article" date="2020" name="Front. Plant Sci.">
        <title>Isolation of Rhizosphere Bacteria That Improve Quality and Water Stress Tolerance in Greenhouse Ornamentals.</title>
        <authorList>
            <person name="Nordstedt N.P."/>
            <person name="Jones M.L."/>
        </authorList>
    </citation>
    <scope>NUCLEOTIDE SEQUENCE [LARGE SCALE GENOMIC DNA]</scope>
    <source>
        <strain evidence="2 3">C6C2</strain>
    </source>
</reference>
<comment type="caution">
    <text evidence="2">The sequence shown here is derived from an EMBL/GenBank/DDBJ whole genome shotgun (WGS) entry which is preliminary data.</text>
</comment>
<proteinExistence type="predicted"/>
<organism evidence="2 3">
    <name type="scientific">Herbaspirillum robiniae</name>
    <dbReference type="NCBI Taxonomy" id="2014887"/>
    <lineage>
        <taxon>Bacteria</taxon>
        <taxon>Pseudomonadati</taxon>
        <taxon>Pseudomonadota</taxon>
        <taxon>Betaproteobacteria</taxon>
        <taxon>Burkholderiales</taxon>
        <taxon>Oxalobacteraceae</taxon>
        <taxon>Herbaspirillum</taxon>
    </lineage>
</organism>
<dbReference type="Proteomes" id="UP000536746">
    <property type="component" value="Unassembled WGS sequence"/>
</dbReference>
<feature type="compositionally biased region" description="Basic and acidic residues" evidence="1">
    <location>
        <begin position="31"/>
        <end position="46"/>
    </location>
</feature>
<protein>
    <submittedName>
        <fullName evidence="2">Uncharacterized protein</fullName>
    </submittedName>
</protein>
<dbReference type="EMBL" id="JABFMT010000044">
    <property type="protein sequence ID" value="NUU04468.1"/>
    <property type="molecule type" value="Genomic_DNA"/>
</dbReference>
<sequence>MSGSLSVFQMSAAASRGRAYSRAANMARACRDASTRMEHHSPEKKMSFKSGKHFTDAEIELAIATHLNARGDLPCAESSAEEAAISEQEKTAIFREKKVLWPRRKNSYRRILPDEKGAA</sequence>
<name>A0ABX2M5E7_9BURK</name>
<keyword evidence="3" id="KW-1185">Reference proteome</keyword>
<evidence type="ECO:0000256" key="1">
    <source>
        <dbReference type="SAM" id="MobiDB-lite"/>
    </source>
</evidence>